<evidence type="ECO:0000256" key="1">
    <source>
        <dbReference type="SAM" id="SignalP"/>
    </source>
</evidence>
<dbReference type="AlphaFoldDB" id="A0AAD3T8R9"/>
<name>A0AAD3T8R9_NEPGR</name>
<gene>
    <name evidence="2" type="ORF">Nepgr_026750</name>
</gene>
<dbReference type="PROSITE" id="PS51257">
    <property type="entry name" value="PROKAR_LIPOPROTEIN"/>
    <property type="match status" value="1"/>
</dbReference>
<organism evidence="2 3">
    <name type="scientific">Nepenthes gracilis</name>
    <name type="common">Slender pitcher plant</name>
    <dbReference type="NCBI Taxonomy" id="150966"/>
    <lineage>
        <taxon>Eukaryota</taxon>
        <taxon>Viridiplantae</taxon>
        <taxon>Streptophyta</taxon>
        <taxon>Embryophyta</taxon>
        <taxon>Tracheophyta</taxon>
        <taxon>Spermatophyta</taxon>
        <taxon>Magnoliopsida</taxon>
        <taxon>eudicotyledons</taxon>
        <taxon>Gunneridae</taxon>
        <taxon>Pentapetalae</taxon>
        <taxon>Caryophyllales</taxon>
        <taxon>Nepenthaceae</taxon>
        <taxon>Nepenthes</taxon>
    </lineage>
</organism>
<evidence type="ECO:0000313" key="2">
    <source>
        <dbReference type="EMBL" id="GMH24907.1"/>
    </source>
</evidence>
<proteinExistence type="predicted"/>
<keyword evidence="3" id="KW-1185">Reference proteome</keyword>
<evidence type="ECO:0000313" key="3">
    <source>
        <dbReference type="Proteomes" id="UP001279734"/>
    </source>
</evidence>
<protein>
    <submittedName>
        <fullName evidence="2">Uncharacterized protein</fullName>
    </submittedName>
</protein>
<feature type="chain" id="PRO_5041950695" evidence="1">
    <location>
        <begin position="22"/>
        <end position="92"/>
    </location>
</feature>
<reference evidence="2" key="1">
    <citation type="submission" date="2023-05" db="EMBL/GenBank/DDBJ databases">
        <title>Nepenthes gracilis genome sequencing.</title>
        <authorList>
            <person name="Fukushima K."/>
        </authorList>
    </citation>
    <scope>NUCLEOTIDE SEQUENCE</scope>
    <source>
        <strain evidence="2">SING2019-196</strain>
    </source>
</reference>
<accession>A0AAD3T8R9</accession>
<sequence length="92" mass="9618">MARSTAVILITMVLVFSSCLATEGRRALAEEKGIMSSLLEGTYASRSDHKGTVIPPPALRGEGSHAKVGFSARQTGKSVRILQSVPSPGVGH</sequence>
<feature type="signal peptide" evidence="1">
    <location>
        <begin position="1"/>
        <end position="21"/>
    </location>
</feature>
<dbReference type="EMBL" id="BSYO01000028">
    <property type="protein sequence ID" value="GMH24907.1"/>
    <property type="molecule type" value="Genomic_DNA"/>
</dbReference>
<dbReference type="Proteomes" id="UP001279734">
    <property type="component" value="Unassembled WGS sequence"/>
</dbReference>
<keyword evidence="1" id="KW-0732">Signal</keyword>
<comment type="caution">
    <text evidence="2">The sequence shown here is derived from an EMBL/GenBank/DDBJ whole genome shotgun (WGS) entry which is preliminary data.</text>
</comment>